<dbReference type="EMBL" id="FR824260">
    <property type="protein sequence ID" value="CCA23955.1"/>
    <property type="molecule type" value="Genomic_DNA"/>
</dbReference>
<name>F0WRJ2_9STRA</name>
<organism evidence="1">
    <name type="scientific">Albugo laibachii Nc14</name>
    <dbReference type="NCBI Taxonomy" id="890382"/>
    <lineage>
        <taxon>Eukaryota</taxon>
        <taxon>Sar</taxon>
        <taxon>Stramenopiles</taxon>
        <taxon>Oomycota</taxon>
        <taxon>Peronosporomycetes</taxon>
        <taxon>Albuginales</taxon>
        <taxon>Albuginaceae</taxon>
        <taxon>Albugo</taxon>
    </lineage>
</organism>
<sequence>MTIASFFRDEIKVSRTLKMEACRSQSDYVKLITGAESSPTLFHGSINALVKTRFALMSLH</sequence>
<proteinExistence type="predicted"/>
<gene>
    <name evidence="1" type="primary">AlNc14C215G8992</name>
    <name evidence="1" type="ORF">ALNC14_100990</name>
</gene>
<reference evidence="1" key="2">
    <citation type="submission" date="2011-02" db="EMBL/GenBank/DDBJ databases">
        <authorList>
            <person name="MacLean D."/>
        </authorList>
    </citation>
    <scope>NUCLEOTIDE SEQUENCE</scope>
</reference>
<evidence type="ECO:0000313" key="1">
    <source>
        <dbReference type="EMBL" id="CCA23955.1"/>
    </source>
</evidence>
<protein>
    <submittedName>
        <fullName evidence="1">AlNc14C215G8992 protein</fullName>
    </submittedName>
</protein>
<reference evidence="1" key="1">
    <citation type="journal article" date="2011" name="PLoS Biol.">
        <title>Gene gain and loss during evolution of obligate parasitism in the white rust pathogen of Arabidopsis thaliana.</title>
        <authorList>
            <person name="Kemen E."/>
            <person name="Gardiner A."/>
            <person name="Schultz-Larsen T."/>
            <person name="Kemen A.C."/>
            <person name="Balmuth A.L."/>
            <person name="Robert-Seilaniantz A."/>
            <person name="Bailey K."/>
            <person name="Holub E."/>
            <person name="Studholme D.J."/>
            <person name="Maclean D."/>
            <person name="Jones J.D."/>
        </authorList>
    </citation>
    <scope>NUCLEOTIDE SEQUENCE</scope>
</reference>
<dbReference type="HOGENOM" id="CLU_2946445_0_0_1"/>
<accession>F0WRJ2</accession>
<dbReference type="AlphaFoldDB" id="F0WRJ2"/>